<sequence>MFLELTYQVPKNKKAPVHLPELF</sequence>
<evidence type="ECO:0000313" key="1">
    <source>
        <dbReference type="EMBL" id="SVD54807.1"/>
    </source>
</evidence>
<reference evidence="1" key="1">
    <citation type="submission" date="2018-05" db="EMBL/GenBank/DDBJ databases">
        <authorList>
            <person name="Lanie J.A."/>
            <person name="Ng W.-L."/>
            <person name="Kazmierczak K.M."/>
            <person name="Andrzejewski T.M."/>
            <person name="Davidsen T.M."/>
            <person name="Wayne K.J."/>
            <person name="Tettelin H."/>
            <person name="Glass J.I."/>
            <person name="Rusch D."/>
            <person name="Podicherti R."/>
            <person name="Tsui H.-C.T."/>
            <person name="Winkler M.E."/>
        </authorList>
    </citation>
    <scope>NUCLEOTIDE SEQUENCE</scope>
</reference>
<proteinExistence type="predicted"/>
<gene>
    <name evidence="1" type="ORF">METZ01_LOCUS407661</name>
</gene>
<protein>
    <submittedName>
        <fullName evidence="1">Uncharacterized protein</fullName>
    </submittedName>
</protein>
<dbReference type="EMBL" id="UINC01157677">
    <property type="protein sequence ID" value="SVD54807.1"/>
    <property type="molecule type" value="Genomic_DNA"/>
</dbReference>
<dbReference type="AlphaFoldDB" id="A0A382W7L5"/>
<name>A0A382W7L5_9ZZZZ</name>
<accession>A0A382W7L5</accession>
<organism evidence="1">
    <name type="scientific">marine metagenome</name>
    <dbReference type="NCBI Taxonomy" id="408172"/>
    <lineage>
        <taxon>unclassified sequences</taxon>
        <taxon>metagenomes</taxon>
        <taxon>ecological metagenomes</taxon>
    </lineage>
</organism>